<gene>
    <name evidence="1" type="ORF">EGR_05650</name>
</gene>
<name>W6UDS3_ECHGR</name>
<dbReference type="RefSeq" id="XP_024350696.1">
    <property type="nucleotide sequence ID" value="XM_024494899.1"/>
</dbReference>
<dbReference type="EMBL" id="APAU02000043">
    <property type="protein sequence ID" value="EUB59500.1"/>
    <property type="molecule type" value="Genomic_DNA"/>
</dbReference>
<dbReference type="AlphaFoldDB" id="W6UDS3"/>
<reference evidence="1 2" key="1">
    <citation type="journal article" date="2013" name="Nat. Genet.">
        <title>The genome of the hydatid tapeworm Echinococcus granulosus.</title>
        <authorList>
            <person name="Zheng H."/>
            <person name="Zhang W."/>
            <person name="Zhang L."/>
            <person name="Zhang Z."/>
            <person name="Li J."/>
            <person name="Lu G."/>
            <person name="Zhu Y."/>
            <person name="Wang Y."/>
            <person name="Huang Y."/>
            <person name="Liu J."/>
            <person name="Kang H."/>
            <person name="Chen J."/>
            <person name="Wang L."/>
            <person name="Chen A."/>
            <person name="Yu S."/>
            <person name="Gao Z."/>
            <person name="Jin L."/>
            <person name="Gu W."/>
            <person name="Wang Z."/>
            <person name="Zhao L."/>
            <person name="Shi B."/>
            <person name="Wen H."/>
            <person name="Lin R."/>
            <person name="Jones M.K."/>
            <person name="Brejova B."/>
            <person name="Vinar T."/>
            <person name="Zhao G."/>
            <person name="McManus D.P."/>
            <person name="Chen Z."/>
            <person name="Zhou Y."/>
            <person name="Wang S."/>
        </authorList>
    </citation>
    <scope>NUCLEOTIDE SEQUENCE [LARGE SCALE GENOMIC DNA]</scope>
</reference>
<evidence type="ECO:0000313" key="2">
    <source>
        <dbReference type="Proteomes" id="UP000019149"/>
    </source>
</evidence>
<proteinExistence type="predicted"/>
<protein>
    <submittedName>
        <fullName evidence="1">Uncharacterized protein</fullName>
    </submittedName>
</protein>
<organism evidence="1 2">
    <name type="scientific">Echinococcus granulosus</name>
    <name type="common">Hydatid tapeworm</name>
    <dbReference type="NCBI Taxonomy" id="6210"/>
    <lineage>
        <taxon>Eukaryota</taxon>
        <taxon>Metazoa</taxon>
        <taxon>Spiralia</taxon>
        <taxon>Lophotrochozoa</taxon>
        <taxon>Platyhelminthes</taxon>
        <taxon>Cestoda</taxon>
        <taxon>Eucestoda</taxon>
        <taxon>Cyclophyllidea</taxon>
        <taxon>Taeniidae</taxon>
        <taxon>Echinococcus</taxon>
        <taxon>Echinococcus granulosus group</taxon>
    </lineage>
</organism>
<dbReference type="GeneID" id="36341365"/>
<accession>W6UDS3</accession>
<dbReference type="CTD" id="36341365"/>
<dbReference type="Proteomes" id="UP000019149">
    <property type="component" value="Unassembled WGS sequence"/>
</dbReference>
<keyword evidence="2" id="KW-1185">Reference proteome</keyword>
<evidence type="ECO:0000313" key="1">
    <source>
        <dbReference type="EMBL" id="EUB59500.1"/>
    </source>
</evidence>
<comment type="caution">
    <text evidence="1">The sequence shown here is derived from an EMBL/GenBank/DDBJ whole genome shotgun (WGS) entry which is preliminary data.</text>
</comment>
<sequence>MVSYVSITNACQLNKKEFSLAVKTSKRFCEIAFKHGVSLEVQNPHDFCVTKVEFNDRFLPKGHIRNKNTTVHNHADIGRIGNLHNCTASNKNYRLFDL</sequence>
<dbReference type="KEGG" id="egl:EGR_05650"/>